<dbReference type="SUPFAM" id="SSF48726">
    <property type="entry name" value="Immunoglobulin"/>
    <property type="match status" value="1"/>
</dbReference>
<dbReference type="AlphaFoldDB" id="A0AA88NEY0"/>
<comment type="caution">
    <text evidence="4">The sequence shown here is derived from an EMBL/GenBank/DDBJ whole genome shotgun (WGS) entry which is preliminary data.</text>
</comment>
<keyword evidence="1" id="KW-0812">Transmembrane</keyword>
<feature type="signal peptide" evidence="2">
    <location>
        <begin position="1"/>
        <end position="17"/>
    </location>
</feature>
<dbReference type="InterPro" id="IPR013783">
    <property type="entry name" value="Ig-like_fold"/>
</dbReference>
<dbReference type="PROSITE" id="PS50835">
    <property type="entry name" value="IG_LIKE"/>
    <property type="match status" value="1"/>
</dbReference>
<dbReference type="InterPro" id="IPR003599">
    <property type="entry name" value="Ig_sub"/>
</dbReference>
<keyword evidence="1" id="KW-0472">Membrane</keyword>
<accession>A0AA88NEY0</accession>
<keyword evidence="5" id="KW-1185">Reference proteome</keyword>
<evidence type="ECO:0000259" key="3">
    <source>
        <dbReference type="PROSITE" id="PS50835"/>
    </source>
</evidence>
<dbReference type="EMBL" id="JAUPFM010000003">
    <property type="protein sequence ID" value="KAK2857237.1"/>
    <property type="molecule type" value="Genomic_DNA"/>
</dbReference>
<keyword evidence="2" id="KW-0732">Signal</keyword>
<dbReference type="SMART" id="SM00409">
    <property type="entry name" value="IG"/>
    <property type="match status" value="1"/>
</dbReference>
<evidence type="ECO:0000256" key="2">
    <source>
        <dbReference type="SAM" id="SignalP"/>
    </source>
</evidence>
<organism evidence="4 5">
    <name type="scientific">Channa striata</name>
    <name type="common">Snakehead murrel</name>
    <name type="synonym">Ophicephalus striatus</name>
    <dbReference type="NCBI Taxonomy" id="64152"/>
    <lineage>
        <taxon>Eukaryota</taxon>
        <taxon>Metazoa</taxon>
        <taxon>Chordata</taxon>
        <taxon>Craniata</taxon>
        <taxon>Vertebrata</taxon>
        <taxon>Euteleostomi</taxon>
        <taxon>Actinopterygii</taxon>
        <taxon>Neopterygii</taxon>
        <taxon>Teleostei</taxon>
        <taxon>Neoteleostei</taxon>
        <taxon>Acanthomorphata</taxon>
        <taxon>Anabantaria</taxon>
        <taxon>Anabantiformes</taxon>
        <taxon>Channoidei</taxon>
        <taxon>Channidae</taxon>
        <taxon>Channa</taxon>
    </lineage>
</organism>
<dbReference type="InterPro" id="IPR036179">
    <property type="entry name" value="Ig-like_dom_sf"/>
</dbReference>
<evidence type="ECO:0000256" key="1">
    <source>
        <dbReference type="SAM" id="Phobius"/>
    </source>
</evidence>
<feature type="domain" description="Ig-like" evidence="3">
    <location>
        <begin position="9"/>
        <end position="71"/>
    </location>
</feature>
<gene>
    <name evidence="4" type="ORF">Q5P01_005972</name>
</gene>
<feature type="chain" id="PRO_5041731020" description="Ig-like domain-containing protein" evidence="2">
    <location>
        <begin position="18"/>
        <end position="191"/>
    </location>
</feature>
<feature type="transmembrane region" description="Helical" evidence="1">
    <location>
        <begin position="123"/>
        <end position="140"/>
    </location>
</feature>
<name>A0AA88NEY0_CHASR</name>
<sequence>MDLIWIILPVVLVCARAQNVTEVRVKLGQSVTLNCSVDNSDVHCSMSKYSAWENSLMISNITTEDRRLYFCGRKINDDIQFVDRFTLVSDVPASPSNNVSEGNNDDQQPNVMCQNKLVICGSYALNALLLLGLFSALVCLKRNNCRRQVTDPPPLQTSDSQQYAEIQFRPFRAPPPAPSQCIYSRAQLPGC</sequence>
<protein>
    <recommendedName>
        <fullName evidence="3">Ig-like domain-containing protein</fullName>
    </recommendedName>
</protein>
<evidence type="ECO:0000313" key="5">
    <source>
        <dbReference type="Proteomes" id="UP001187415"/>
    </source>
</evidence>
<keyword evidence="1" id="KW-1133">Transmembrane helix</keyword>
<dbReference type="Gene3D" id="2.60.40.10">
    <property type="entry name" value="Immunoglobulins"/>
    <property type="match status" value="1"/>
</dbReference>
<dbReference type="Proteomes" id="UP001187415">
    <property type="component" value="Unassembled WGS sequence"/>
</dbReference>
<reference evidence="4" key="1">
    <citation type="submission" date="2023-07" db="EMBL/GenBank/DDBJ databases">
        <title>Chromosome-level Genome Assembly of Striped Snakehead (Channa striata).</title>
        <authorList>
            <person name="Liu H."/>
        </authorList>
    </citation>
    <scope>NUCLEOTIDE SEQUENCE</scope>
    <source>
        <strain evidence="4">Gz</strain>
        <tissue evidence="4">Muscle</tissue>
    </source>
</reference>
<evidence type="ECO:0000313" key="4">
    <source>
        <dbReference type="EMBL" id="KAK2857237.1"/>
    </source>
</evidence>
<dbReference type="InterPro" id="IPR007110">
    <property type="entry name" value="Ig-like_dom"/>
</dbReference>
<proteinExistence type="predicted"/>